<accession>A0A5Q2RKD3</accession>
<dbReference type="SMART" id="SM00986">
    <property type="entry name" value="UDG"/>
    <property type="match status" value="1"/>
</dbReference>
<evidence type="ECO:0000256" key="9">
    <source>
        <dbReference type="PROSITE-ProRule" id="PRU10072"/>
    </source>
</evidence>
<evidence type="ECO:0000256" key="5">
    <source>
        <dbReference type="ARBA" id="ARBA00022801"/>
    </source>
</evidence>
<dbReference type="SUPFAM" id="SSF52141">
    <property type="entry name" value="Uracil-DNA glycosylase-like"/>
    <property type="match status" value="1"/>
</dbReference>
<organism evidence="12 13">
    <name type="scientific">Actinomarinicola tropica</name>
    <dbReference type="NCBI Taxonomy" id="2789776"/>
    <lineage>
        <taxon>Bacteria</taxon>
        <taxon>Bacillati</taxon>
        <taxon>Actinomycetota</taxon>
        <taxon>Acidimicrobiia</taxon>
        <taxon>Acidimicrobiales</taxon>
        <taxon>Iamiaceae</taxon>
        <taxon>Actinomarinicola</taxon>
    </lineage>
</organism>
<dbReference type="NCBIfam" id="TIGR00628">
    <property type="entry name" value="ung"/>
    <property type="match status" value="1"/>
</dbReference>
<dbReference type="AlphaFoldDB" id="A0A5Q2RKD3"/>
<comment type="catalytic activity">
    <reaction evidence="1 7 10">
        <text>Hydrolyzes single-stranded DNA or mismatched double-stranded DNA and polynucleotides, releasing free uracil.</text>
        <dbReference type="EC" id="3.2.2.27"/>
    </reaction>
</comment>
<dbReference type="EMBL" id="CP045851">
    <property type="protein sequence ID" value="QGG95382.1"/>
    <property type="molecule type" value="Genomic_DNA"/>
</dbReference>
<keyword evidence="4 7" id="KW-0227">DNA damage</keyword>
<keyword evidence="7" id="KW-0963">Cytoplasm</keyword>
<dbReference type="InterPro" id="IPR002043">
    <property type="entry name" value="UDG_fam1"/>
</dbReference>
<dbReference type="NCBIfam" id="NF003588">
    <property type="entry name" value="PRK05254.1-1"/>
    <property type="match status" value="1"/>
</dbReference>
<evidence type="ECO:0000256" key="2">
    <source>
        <dbReference type="ARBA" id="ARBA00002631"/>
    </source>
</evidence>
<dbReference type="Gene3D" id="3.40.470.10">
    <property type="entry name" value="Uracil-DNA glycosylase-like domain"/>
    <property type="match status" value="1"/>
</dbReference>
<gene>
    <name evidence="7" type="primary">ung</name>
    <name evidence="12" type="ORF">GH723_09890</name>
</gene>
<dbReference type="RefSeq" id="WP_153759489.1">
    <property type="nucleotide sequence ID" value="NZ_CP045851.1"/>
</dbReference>
<evidence type="ECO:0000313" key="13">
    <source>
        <dbReference type="Proteomes" id="UP000334019"/>
    </source>
</evidence>
<comment type="similarity">
    <text evidence="3 7 10">Belongs to the uracil-DNA glycosylase (UDG) superfamily. UNG family.</text>
</comment>
<dbReference type="GO" id="GO:0005737">
    <property type="term" value="C:cytoplasm"/>
    <property type="evidence" value="ECO:0007669"/>
    <property type="project" value="UniProtKB-SubCell"/>
</dbReference>
<dbReference type="InterPro" id="IPR018085">
    <property type="entry name" value="Ura-DNA_Glyclase_AS"/>
</dbReference>
<evidence type="ECO:0000256" key="3">
    <source>
        <dbReference type="ARBA" id="ARBA00008184"/>
    </source>
</evidence>
<dbReference type="InterPro" id="IPR036895">
    <property type="entry name" value="Uracil-DNA_glycosylase-like_sf"/>
</dbReference>
<dbReference type="NCBIfam" id="NF003591">
    <property type="entry name" value="PRK05254.1-4"/>
    <property type="match status" value="1"/>
</dbReference>
<evidence type="ECO:0000256" key="10">
    <source>
        <dbReference type="RuleBase" id="RU003780"/>
    </source>
</evidence>
<evidence type="ECO:0000256" key="8">
    <source>
        <dbReference type="NCBIfam" id="TIGR00628"/>
    </source>
</evidence>
<keyword evidence="13" id="KW-1185">Reference proteome</keyword>
<evidence type="ECO:0000259" key="11">
    <source>
        <dbReference type="SMART" id="SM00986"/>
    </source>
</evidence>
<dbReference type="PANTHER" id="PTHR11264:SF0">
    <property type="entry name" value="URACIL-DNA GLYCOSYLASE"/>
    <property type="match status" value="1"/>
</dbReference>
<dbReference type="NCBIfam" id="NF003589">
    <property type="entry name" value="PRK05254.1-2"/>
    <property type="match status" value="1"/>
</dbReference>
<reference evidence="12 13" key="1">
    <citation type="submission" date="2019-11" db="EMBL/GenBank/DDBJ databases">
        <authorList>
            <person name="He Y."/>
        </authorList>
    </citation>
    <scope>NUCLEOTIDE SEQUENCE [LARGE SCALE GENOMIC DNA]</scope>
    <source>
        <strain evidence="12 13">SCSIO 58843</strain>
    </source>
</reference>
<dbReference type="PROSITE" id="PS00130">
    <property type="entry name" value="U_DNA_GLYCOSYLASE"/>
    <property type="match status" value="1"/>
</dbReference>
<keyword evidence="5 7" id="KW-0378">Hydrolase</keyword>
<proteinExistence type="inferred from homology"/>
<dbReference type="Proteomes" id="UP000334019">
    <property type="component" value="Chromosome"/>
</dbReference>
<evidence type="ECO:0000256" key="1">
    <source>
        <dbReference type="ARBA" id="ARBA00001400"/>
    </source>
</evidence>
<protein>
    <recommendedName>
        <fullName evidence="7 8">Uracil-DNA glycosylase</fullName>
        <shortName evidence="7">UDG</shortName>
        <ecNumber evidence="7 8">3.2.2.27</ecNumber>
    </recommendedName>
</protein>
<evidence type="ECO:0000256" key="7">
    <source>
        <dbReference type="HAMAP-Rule" id="MF_00148"/>
    </source>
</evidence>
<feature type="domain" description="Uracil-DNA glycosylase-like" evidence="11">
    <location>
        <begin position="47"/>
        <end position="207"/>
    </location>
</feature>
<dbReference type="HAMAP" id="MF_00148">
    <property type="entry name" value="UDG"/>
    <property type="match status" value="1"/>
</dbReference>
<comment type="function">
    <text evidence="2 7 10">Excises uracil residues from the DNA which can arise as a result of misincorporation of dUMP residues by DNA polymerase or due to deamination of cytosine.</text>
</comment>
<dbReference type="KEGG" id="atq:GH723_09890"/>
<dbReference type="CDD" id="cd10027">
    <property type="entry name" value="UDG-F1-like"/>
    <property type="match status" value="1"/>
</dbReference>
<dbReference type="PANTHER" id="PTHR11264">
    <property type="entry name" value="URACIL-DNA GLYCOSYLASE"/>
    <property type="match status" value="1"/>
</dbReference>
<evidence type="ECO:0000256" key="4">
    <source>
        <dbReference type="ARBA" id="ARBA00022763"/>
    </source>
</evidence>
<keyword evidence="6 7" id="KW-0234">DNA repair</keyword>
<comment type="subcellular location">
    <subcellularLocation>
        <location evidence="7">Cytoplasm</location>
    </subcellularLocation>
</comment>
<dbReference type="SMART" id="SM00987">
    <property type="entry name" value="UreE_C"/>
    <property type="match status" value="1"/>
</dbReference>
<evidence type="ECO:0000313" key="12">
    <source>
        <dbReference type="EMBL" id="QGG95382.1"/>
    </source>
</evidence>
<evidence type="ECO:0000256" key="6">
    <source>
        <dbReference type="ARBA" id="ARBA00023204"/>
    </source>
</evidence>
<dbReference type="InterPro" id="IPR005122">
    <property type="entry name" value="Uracil-DNA_glycosylase-like"/>
</dbReference>
<dbReference type="FunFam" id="3.40.470.10:FF:000001">
    <property type="entry name" value="Uracil-DNA glycosylase"/>
    <property type="match status" value="1"/>
</dbReference>
<dbReference type="Pfam" id="PF03167">
    <property type="entry name" value="UDG"/>
    <property type="match status" value="1"/>
</dbReference>
<feature type="active site" description="Proton acceptor" evidence="7 9">
    <location>
        <position position="62"/>
    </location>
</feature>
<keyword evidence="12" id="KW-0326">Glycosidase</keyword>
<sequence>MAATDWNPLLRDQLAEPYWTELQSFVAAERARHRVFPAHDEVFAALHLTPYASVRAVILGQDPYHGPGQAHGLSFSVRPGVAVPPSLRNIYAERESDLGLPPPEHGCLDAWARGGVLLLNTTLTVRAGQAASHQGKGWERFTDEVIRVVSAKPERVVFILWGAAARRKKALVDTSRHVVVESAHPSPLSASNGFFGSRPFSRTNAALEDAGRPPIDWRVDGEV</sequence>
<dbReference type="EC" id="3.2.2.27" evidence="7 8"/>
<dbReference type="GO" id="GO:0097510">
    <property type="term" value="P:base-excision repair, AP site formation via deaminated base removal"/>
    <property type="evidence" value="ECO:0007669"/>
    <property type="project" value="TreeGrafter"/>
</dbReference>
<dbReference type="GO" id="GO:0004844">
    <property type="term" value="F:uracil DNA N-glycosylase activity"/>
    <property type="evidence" value="ECO:0007669"/>
    <property type="project" value="UniProtKB-UniRule"/>
</dbReference>
<dbReference type="NCBIfam" id="NF003592">
    <property type="entry name" value="PRK05254.1-5"/>
    <property type="match status" value="1"/>
</dbReference>
<name>A0A5Q2RKD3_9ACTN</name>